<keyword evidence="3" id="KW-0560">Oxidoreductase</keyword>
<gene>
    <name evidence="3" type="primary">dsbG</name>
    <name evidence="3" type="ORF">QVZ43_10650</name>
</gene>
<comment type="similarity">
    <text evidence="1">Belongs to the thioredoxin family. DsbC subfamily.</text>
</comment>
<dbReference type="SUPFAM" id="SSF54423">
    <property type="entry name" value="DsbC/DsbG N-terminal domain-like"/>
    <property type="match status" value="1"/>
</dbReference>
<comment type="subcellular location">
    <subcellularLocation>
        <location evidence="1">Periplasm</location>
    </subcellularLocation>
</comment>
<organism evidence="3 4">
    <name type="scientific">Marinobacter suaedae</name>
    <dbReference type="NCBI Taxonomy" id="3057675"/>
    <lineage>
        <taxon>Bacteria</taxon>
        <taxon>Pseudomonadati</taxon>
        <taxon>Pseudomonadota</taxon>
        <taxon>Gammaproteobacteria</taxon>
        <taxon>Pseudomonadales</taxon>
        <taxon>Marinobacteraceae</taxon>
        <taxon>Marinobacter</taxon>
    </lineage>
</organism>
<keyword evidence="1" id="KW-0732">Signal</keyword>
<comment type="caution">
    <text evidence="3">The sequence shown here is derived from an EMBL/GenBank/DDBJ whole genome shotgun (WGS) entry which is preliminary data.</text>
</comment>
<name>A0ABT8W1U9_9GAMM</name>
<feature type="domain" description="Thioredoxin-like fold" evidence="2">
    <location>
        <begin position="122"/>
        <end position="242"/>
    </location>
</feature>
<evidence type="ECO:0000256" key="1">
    <source>
        <dbReference type="RuleBase" id="RU364038"/>
    </source>
</evidence>
<dbReference type="Gene3D" id="3.40.30.10">
    <property type="entry name" value="Glutaredoxin"/>
    <property type="match status" value="1"/>
</dbReference>
<reference evidence="3" key="1">
    <citation type="submission" date="2023-07" db="EMBL/GenBank/DDBJ databases">
        <title>Marinobacter sp. chi1 genome sequencing and assembly.</title>
        <authorList>
            <person name="Park S."/>
        </authorList>
    </citation>
    <scope>NUCLEOTIDE SEQUENCE</scope>
    <source>
        <strain evidence="3">Chi1</strain>
    </source>
</reference>
<dbReference type="InterPro" id="IPR033954">
    <property type="entry name" value="DiS-bond_Isoase_DsbC/G"/>
</dbReference>
<protein>
    <recommendedName>
        <fullName evidence="1">Thiol:disulfide interchange protein</fullName>
    </recommendedName>
</protein>
<feature type="chain" id="PRO_5045011819" description="Thiol:disulfide interchange protein" evidence="1">
    <location>
        <begin position="27"/>
        <end position="260"/>
    </location>
</feature>
<keyword evidence="1" id="KW-0574">Periplasm</keyword>
<evidence type="ECO:0000313" key="4">
    <source>
        <dbReference type="Proteomes" id="UP001168640"/>
    </source>
</evidence>
<dbReference type="InterPro" id="IPR036249">
    <property type="entry name" value="Thioredoxin-like_sf"/>
</dbReference>
<dbReference type="EMBL" id="JAUMIS010000002">
    <property type="protein sequence ID" value="MDO3722181.1"/>
    <property type="molecule type" value="Genomic_DNA"/>
</dbReference>
<sequence length="260" mass="28448">MQRNIRLRGVLCLIFIGLFWSSFAGAQYPDALQVFIDQGLKPEASFDAPAGVKGFVGRKDGQAVTLYLLADGEHVIIGEMVDGFGRNLSAEHIRTWLPATDLTEAWVKLENATWVAEGPSDADRIVYAFTDPNCGYCLVLRRKAQEFLQEGIQLRHIMVGIIQPSSLAKSAGVISASDPVSQLDFHETEFPDAWLVSNDNIPGDVRGQILANHKLMQELGASVTPTVFYRDRSGAVQRIDGLPDDSALAESVFRANGAED</sequence>
<dbReference type="Proteomes" id="UP001168640">
    <property type="component" value="Unassembled WGS sequence"/>
</dbReference>
<feature type="signal peptide" evidence="1">
    <location>
        <begin position="1"/>
        <end position="26"/>
    </location>
</feature>
<dbReference type="PANTHER" id="PTHR35272">
    <property type="entry name" value="THIOL:DISULFIDE INTERCHANGE PROTEIN DSBC-RELATED"/>
    <property type="match status" value="1"/>
</dbReference>
<dbReference type="RefSeq" id="WP_302909924.1">
    <property type="nucleotide sequence ID" value="NZ_JAUMIS010000002.1"/>
</dbReference>
<dbReference type="NCBIfam" id="NF008657">
    <property type="entry name" value="PRK11657.1"/>
    <property type="match status" value="1"/>
</dbReference>
<evidence type="ECO:0000259" key="2">
    <source>
        <dbReference type="Pfam" id="PF13098"/>
    </source>
</evidence>
<dbReference type="GO" id="GO:0016491">
    <property type="term" value="F:oxidoreductase activity"/>
    <property type="evidence" value="ECO:0007669"/>
    <property type="project" value="UniProtKB-KW"/>
</dbReference>
<dbReference type="PANTHER" id="PTHR35272:SF4">
    <property type="entry name" value="THIOL:DISULFIDE INTERCHANGE PROTEIN DSBG"/>
    <property type="match status" value="1"/>
</dbReference>
<dbReference type="InterPro" id="IPR012336">
    <property type="entry name" value="Thioredoxin-like_fold"/>
</dbReference>
<dbReference type="CDD" id="cd03020">
    <property type="entry name" value="DsbA_DsbC_DsbG"/>
    <property type="match status" value="1"/>
</dbReference>
<dbReference type="Gene3D" id="3.10.450.70">
    <property type="entry name" value="Disulphide bond isomerase, DsbC/G, N-terminal"/>
    <property type="match status" value="1"/>
</dbReference>
<dbReference type="InterPro" id="IPR009094">
    <property type="entry name" value="DiS-bond_isomerase_DsbC/G_N_sf"/>
</dbReference>
<accession>A0ABT8W1U9</accession>
<keyword evidence="1" id="KW-0676">Redox-active center</keyword>
<comment type="function">
    <text evidence="1">Required for disulfide bond formation in some periplasmic proteins. Acts by transferring its disulfide bond to other proteins and is reduced in the process.</text>
</comment>
<dbReference type="SUPFAM" id="SSF52833">
    <property type="entry name" value="Thioredoxin-like"/>
    <property type="match status" value="1"/>
</dbReference>
<evidence type="ECO:0000313" key="3">
    <source>
        <dbReference type="EMBL" id="MDO3722181.1"/>
    </source>
</evidence>
<keyword evidence="4" id="KW-1185">Reference proteome</keyword>
<dbReference type="InterPro" id="IPR051470">
    <property type="entry name" value="Thiol:disulfide_interchange"/>
</dbReference>
<dbReference type="Pfam" id="PF13098">
    <property type="entry name" value="Thioredoxin_2"/>
    <property type="match status" value="1"/>
</dbReference>
<proteinExistence type="inferred from homology"/>